<dbReference type="OrthoDB" id="6611281at2759"/>
<name>A0A8K0P3J8_LADFU</name>
<keyword evidence="2" id="KW-1185">Reference proteome</keyword>
<dbReference type="AlphaFoldDB" id="A0A8K0P3J8"/>
<evidence type="ECO:0000313" key="1">
    <source>
        <dbReference type="EMBL" id="KAG8232356.1"/>
    </source>
</evidence>
<accession>A0A8K0P3J8</accession>
<sequence length="232" mass="26627">MELALTSSFARSESVITVQRAFHIKFQCNSLSDNNIRRWYHQFEDTGCLCKGKSTGQPRLTEARVEQLLQALQPTDYGLHANFAKKMLLHNDDDFLDHVIFSDELTFHLSGHKTGPWMDLAPLAPSSYKAGWMEIKELQEVGSCVHDKLPTKRGVQVSDYEKSYMEKGESFAVESDTFLCLDSEGRRKLNRATVKHLPNMEWEIEDEIPKDEDKLSEILRSISKLELNIPSY</sequence>
<comment type="caution">
    <text evidence="1">The sequence shown here is derived from an EMBL/GenBank/DDBJ whole genome shotgun (WGS) entry which is preliminary data.</text>
</comment>
<reference evidence="1" key="2">
    <citation type="submission" date="2017-10" db="EMBL/GenBank/DDBJ databases">
        <title>Ladona fulva Genome sequencing and assembly.</title>
        <authorList>
            <person name="Murali S."/>
            <person name="Richards S."/>
            <person name="Bandaranaike D."/>
            <person name="Bellair M."/>
            <person name="Blankenburg K."/>
            <person name="Chao H."/>
            <person name="Dinh H."/>
            <person name="Doddapaneni H."/>
            <person name="Dugan-Rocha S."/>
            <person name="Elkadiri S."/>
            <person name="Gnanaolivu R."/>
            <person name="Hernandez B."/>
            <person name="Skinner E."/>
            <person name="Javaid M."/>
            <person name="Lee S."/>
            <person name="Li M."/>
            <person name="Ming W."/>
            <person name="Munidasa M."/>
            <person name="Muniz J."/>
            <person name="Nguyen L."/>
            <person name="Hughes D."/>
            <person name="Osuji N."/>
            <person name="Pu L.-L."/>
            <person name="Puazo M."/>
            <person name="Qu C."/>
            <person name="Quiroz J."/>
            <person name="Raj R."/>
            <person name="Weissenberger G."/>
            <person name="Xin Y."/>
            <person name="Zou X."/>
            <person name="Han Y."/>
            <person name="Worley K."/>
            <person name="Muzny D."/>
            <person name="Gibbs R."/>
        </authorList>
    </citation>
    <scope>NUCLEOTIDE SEQUENCE</scope>
    <source>
        <strain evidence="1">Sampled in the wild</strain>
    </source>
</reference>
<protein>
    <recommendedName>
        <fullName evidence="3">DUF4817 domain-containing protein</fullName>
    </recommendedName>
</protein>
<dbReference type="Proteomes" id="UP000792457">
    <property type="component" value="Unassembled WGS sequence"/>
</dbReference>
<evidence type="ECO:0008006" key="3">
    <source>
        <dbReference type="Google" id="ProtNLM"/>
    </source>
</evidence>
<gene>
    <name evidence="1" type="ORF">J437_LFUL008824</name>
</gene>
<dbReference type="EMBL" id="KZ308613">
    <property type="protein sequence ID" value="KAG8232356.1"/>
    <property type="molecule type" value="Genomic_DNA"/>
</dbReference>
<organism evidence="1 2">
    <name type="scientific">Ladona fulva</name>
    <name type="common">Scarce chaser dragonfly</name>
    <name type="synonym">Libellula fulva</name>
    <dbReference type="NCBI Taxonomy" id="123851"/>
    <lineage>
        <taxon>Eukaryota</taxon>
        <taxon>Metazoa</taxon>
        <taxon>Ecdysozoa</taxon>
        <taxon>Arthropoda</taxon>
        <taxon>Hexapoda</taxon>
        <taxon>Insecta</taxon>
        <taxon>Pterygota</taxon>
        <taxon>Palaeoptera</taxon>
        <taxon>Odonata</taxon>
        <taxon>Epiprocta</taxon>
        <taxon>Anisoptera</taxon>
        <taxon>Libelluloidea</taxon>
        <taxon>Libellulidae</taxon>
        <taxon>Ladona</taxon>
    </lineage>
</organism>
<evidence type="ECO:0000313" key="2">
    <source>
        <dbReference type="Proteomes" id="UP000792457"/>
    </source>
</evidence>
<proteinExistence type="predicted"/>
<reference evidence="1" key="1">
    <citation type="submission" date="2013-04" db="EMBL/GenBank/DDBJ databases">
        <authorList>
            <person name="Qu J."/>
            <person name="Murali S.C."/>
            <person name="Bandaranaike D."/>
            <person name="Bellair M."/>
            <person name="Blankenburg K."/>
            <person name="Chao H."/>
            <person name="Dinh H."/>
            <person name="Doddapaneni H."/>
            <person name="Downs B."/>
            <person name="Dugan-Rocha S."/>
            <person name="Elkadiri S."/>
            <person name="Gnanaolivu R.D."/>
            <person name="Hernandez B."/>
            <person name="Javaid M."/>
            <person name="Jayaseelan J.C."/>
            <person name="Lee S."/>
            <person name="Li M."/>
            <person name="Ming W."/>
            <person name="Munidasa M."/>
            <person name="Muniz J."/>
            <person name="Nguyen L."/>
            <person name="Ongeri F."/>
            <person name="Osuji N."/>
            <person name="Pu L.-L."/>
            <person name="Puazo M."/>
            <person name="Qu C."/>
            <person name="Quiroz J."/>
            <person name="Raj R."/>
            <person name="Weissenberger G."/>
            <person name="Xin Y."/>
            <person name="Zou X."/>
            <person name="Han Y."/>
            <person name="Richards S."/>
            <person name="Worley K."/>
            <person name="Muzny D."/>
            <person name="Gibbs R."/>
        </authorList>
    </citation>
    <scope>NUCLEOTIDE SEQUENCE</scope>
    <source>
        <strain evidence="1">Sampled in the wild</strain>
    </source>
</reference>